<organism evidence="1 2">
    <name type="scientific">Ruegeria marina</name>
    <dbReference type="NCBI Taxonomy" id="639004"/>
    <lineage>
        <taxon>Bacteria</taxon>
        <taxon>Pseudomonadati</taxon>
        <taxon>Pseudomonadota</taxon>
        <taxon>Alphaproteobacteria</taxon>
        <taxon>Rhodobacterales</taxon>
        <taxon>Roseobacteraceae</taxon>
        <taxon>Ruegeria</taxon>
    </lineage>
</organism>
<evidence type="ECO:0000313" key="2">
    <source>
        <dbReference type="Proteomes" id="UP000199628"/>
    </source>
</evidence>
<reference evidence="2" key="1">
    <citation type="submission" date="2016-10" db="EMBL/GenBank/DDBJ databases">
        <authorList>
            <person name="Varghese N."/>
            <person name="Submissions S."/>
        </authorList>
    </citation>
    <scope>NUCLEOTIDE SEQUENCE [LARGE SCALE GENOMIC DNA]</scope>
    <source>
        <strain evidence="2">CGMCC 1.9108</strain>
    </source>
</reference>
<dbReference type="AlphaFoldDB" id="A0A1G6X9M1"/>
<name>A0A1G6X9M1_9RHOB</name>
<gene>
    <name evidence="1" type="ORF">SAMN04488239_11015</name>
</gene>
<sequence>MQLVMAEPHSNGYGPSGMKRKTKFETADICDDPHSKLIMPVIRPGQRLGSLELQGSHGASANTVWDVQMRLLRTAPVEFEKTRGFRASPIPMETFGRIYKLFRQQVVGAVWNFGSNYVGVIIRDHQPRSL</sequence>
<dbReference type="OrthoDB" id="8638122at2"/>
<proteinExistence type="predicted"/>
<dbReference type="Proteomes" id="UP000199628">
    <property type="component" value="Unassembled WGS sequence"/>
</dbReference>
<accession>A0A1G6X9M1</accession>
<keyword evidence="2" id="KW-1185">Reference proteome</keyword>
<dbReference type="EMBL" id="FMZV01000010">
    <property type="protein sequence ID" value="SDD74781.1"/>
    <property type="molecule type" value="Genomic_DNA"/>
</dbReference>
<protein>
    <submittedName>
        <fullName evidence="1">Uncharacterized protein</fullName>
    </submittedName>
</protein>
<dbReference type="RefSeq" id="WP_093032909.1">
    <property type="nucleotide sequence ID" value="NZ_FMZV01000010.1"/>
</dbReference>
<evidence type="ECO:0000313" key="1">
    <source>
        <dbReference type="EMBL" id="SDD74781.1"/>
    </source>
</evidence>